<dbReference type="Pfam" id="PF00072">
    <property type="entry name" value="Response_reg"/>
    <property type="match status" value="1"/>
</dbReference>
<dbReference type="InterPro" id="IPR001789">
    <property type="entry name" value="Sig_transdc_resp-reg_receiver"/>
</dbReference>
<evidence type="ECO:0000256" key="1">
    <source>
        <dbReference type="ARBA" id="ARBA00022553"/>
    </source>
</evidence>
<dbReference type="PANTHER" id="PTHR44591">
    <property type="entry name" value="STRESS RESPONSE REGULATOR PROTEIN 1"/>
    <property type="match status" value="1"/>
</dbReference>
<dbReference type="SMART" id="SM00448">
    <property type="entry name" value="REC"/>
    <property type="match status" value="1"/>
</dbReference>
<organism evidence="3">
    <name type="scientific">bioreactor metagenome</name>
    <dbReference type="NCBI Taxonomy" id="1076179"/>
    <lineage>
        <taxon>unclassified sequences</taxon>
        <taxon>metagenomes</taxon>
        <taxon>ecological metagenomes</taxon>
    </lineage>
</organism>
<dbReference type="GO" id="GO:0000160">
    <property type="term" value="P:phosphorelay signal transduction system"/>
    <property type="evidence" value="ECO:0007669"/>
    <property type="project" value="InterPro"/>
</dbReference>
<evidence type="ECO:0000259" key="2">
    <source>
        <dbReference type="PROSITE" id="PS50110"/>
    </source>
</evidence>
<sequence>MGKVKILYVDDEAINLMLFQANLEKKYDILIAENPFIGLQHIAENKDIKVVVSDMKMPVMNGIEFILKARLLSSEVAYYILTGFEITEDIQEALNQGIIRRYFRKPFNIQEISREIENTIADYYERQE</sequence>
<comment type="caution">
    <text evidence="3">The sequence shown here is derived from an EMBL/GenBank/DDBJ whole genome shotgun (WGS) entry which is preliminary data.</text>
</comment>
<dbReference type="InterPro" id="IPR050595">
    <property type="entry name" value="Bact_response_regulator"/>
</dbReference>
<dbReference type="EMBL" id="VSSQ01000630">
    <property type="protein sequence ID" value="MPL98814.1"/>
    <property type="molecule type" value="Genomic_DNA"/>
</dbReference>
<dbReference type="SUPFAM" id="SSF52172">
    <property type="entry name" value="CheY-like"/>
    <property type="match status" value="1"/>
</dbReference>
<name>A0A644W4X6_9ZZZZ</name>
<keyword evidence="1" id="KW-0597">Phosphoprotein</keyword>
<gene>
    <name evidence="3" type="primary">hupR1_1</name>
    <name evidence="3" type="ORF">SDC9_45024</name>
</gene>
<proteinExistence type="predicted"/>
<accession>A0A644W4X6</accession>
<reference evidence="3" key="1">
    <citation type="submission" date="2019-08" db="EMBL/GenBank/DDBJ databases">
        <authorList>
            <person name="Kucharzyk K."/>
            <person name="Murdoch R.W."/>
            <person name="Higgins S."/>
            <person name="Loffler F."/>
        </authorList>
    </citation>
    <scope>NUCLEOTIDE SEQUENCE</scope>
</reference>
<dbReference type="PANTHER" id="PTHR44591:SF19">
    <property type="entry name" value="TWO-COMPONENT RESPONSE REGULATOR-RELATED"/>
    <property type="match status" value="1"/>
</dbReference>
<dbReference type="PROSITE" id="PS50110">
    <property type="entry name" value="RESPONSE_REGULATORY"/>
    <property type="match status" value="1"/>
</dbReference>
<protein>
    <submittedName>
        <fullName evidence="3">Hydrogenase transcriptional regulatory protein hupR1</fullName>
    </submittedName>
</protein>
<feature type="domain" description="Response regulatory" evidence="2">
    <location>
        <begin position="5"/>
        <end position="120"/>
    </location>
</feature>
<dbReference type="Gene3D" id="3.40.50.2300">
    <property type="match status" value="1"/>
</dbReference>
<dbReference type="InterPro" id="IPR011006">
    <property type="entry name" value="CheY-like_superfamily"/>
</dbReference>
<dbReference type="AlphaFoldDB" id="A0A644W4X6"/>
<evidence type="ECO:0000313" key="3">
    <source>
        <dbReference type="EMBL" id="MPL98814.1"/>
    </source>
</evidence>